<dbReference type="InterPro" id="IPR008991">
    <property type="entry name" value="Translation_prot_SH3-like_sf"/>
</dbReference>
<keyword evidence="17" id="KW-1185">Reference proteome</keyword>
<dbReference type="InterPro" id="IPR057936">
    <property type="entry name" value="KOWx_Spt5"/>
</dbReference>
<dbReference type="Gene3D" id="2.30.30.30">
    <property type="match status" value="4"/>
</dbReference>
<evidence type="ECO:0000256" key="2">
    <source>
        <dbReference type="ARBA" id="ARBA00006956"/>
    </source>
</evidence>
<keyword evidence="5" id="KW-0597">Phosphoprotein</keyword>
<dbReference type="GO" id="GO:0032044">
    <property type="term" value="C:DSIF complex"/>
    <property type="evidence" value="ECO:0007669"/>
    <property type="project" value="TreeGrafter"/>
</dbReference>
<dbReference type="GO" id="GO:0003746">
    <property type="term" value="F:translation elongation factor activity"/>
    <property type="evidence" value="ECO:0007669"/>
    <property type="project" value="UniProtKB-KW"/>
</dbReference>
<proteinExistence type="inferred from homology"/>
<keyword evidence="6" id="KW-0677">Repeat</keyword>
<evidence type="ECO:0000259" key="14">
    <source>
        <dbReference type="SMART" id="SM00739"/>
    </source>
</evidence>
<dbReference type="InterPro" id="IPR022581">
    <property type="entry name" value="Spt5_N"/>
</dbReference>
<dbReference type="InterPro" id="IPR024945">
    <property type="entry name" value="Spt5_C_dom"/>
</dbReference>
<dbReference type="PANTHER" id="PTHR11125">
    <property type="entry name" value="SUPPRESSOR OF TY 5"/>
    <property type="match status" value="1"/>
</dbReference>
<keyword evidence="7" id="KW-0805">Transcription regulation</keyword>
<dbReference type="InterPro" id="IPR039385">
    <property type="entry name" value="NGN_Euk"/>
</dbReference>
<dbReference type="GO" id="GO:0003729">
    <property type="term" value="F:mRNA binding"/>
    <property type="evidence" value="ECO:0007669"/>
    <property type="project" value="TreeGrafter"/>
</dbReference>
<dbReference type="Pfam" id="PF23287">
    <property type="entry name" value="KOW7_SPT5"/>
    <property type="match status" value="1"/>
</dbReference>
<dbReference type="PANTHER" id="PTHR11125:SF7">
    <property type="entry name" value="TRANSCRIPTION ELONGATION FACTOR SPT5"/>
    <property type="match status" value="1"/>
</dbReference>
<dbReference type="SMART" id="SM01104">
    <property type="entry name" value="CTD"/>
    <property type="match status" value="1"/>
</dbReference>
<dbReference type="Pfam" id="PF11942">
    <property type="entry name" value="Spt5_N"/>
    <property type="match status" value="1"/>
</dbReference>
<dbReference type="CDD" id="cd06081">
    <property type="entry name" value="KOW_Spt5_1"/>
    <property type="match status" value="1"/>
</dbReference>
<evidence type="ECO:0000256" key="3">
    <source>
        <dbReference type="ARBA" id="ARBA00020181"/>
    </source>
</evidence>
<keyword evidence="9 12" id="KW-0804">Transcription</keyword>
<dbReference type="InterPro" id="IPR057934">
    <property type="entry name" value="KOW_Spt5_7"/>
</dbReference>
<dbReference type="InterPro" id="IPR041973">
    <property type="entry name" value="KOW_Spt5_1"/>
</dbReference>
<dbReference type="AlphaFoldDB" id="A0AAD5SAQ7"/>
<feature type="region of interest" description="Disordered" evidence="13">
    <location>
        <begin position="755"/>
        <end position="947"/>
    </location>
</feature>
<gene>
    <name evidence="16" type="primary">SPT5</name>
    <name evidence="16" type="ORF">HK097_009857</name>
</gene>
<evidence type="ECO:0000256" key="13">
    <source>
        <dbReference type="SAM" id="MobiDB-lite"/>
    </source>
</evidence>
<evidence type="ECO:0000256" key="10">
    <source>
        <dbReference type="ARBA" id="ARBA00023242"/>
    </source>
</evidence>
<dbReference type="Pfam" id="PF23284">
    <property type="entry name" value="KOW2_Spt5"/>
    <property type="match status" value="1"/>
</dbReference>
<dbReference type="GO" id="GO:0006368">
    <property type="term" value="P:transcription elongation by RNA polymerase II"/>
    <property type="evidence" value="ECO:0007669"/>
    <property type="project" value="TreeGrafter"/>
</dbReference>
<comment type="subcellular location">
    <subcellularLocation>
        <location evidence="1 12">Nucleus</location>
    </subcellularLocation>
</comment>
<feature type="compositionally biased region" description="Basic and acidic residues" evidence="13">
    <location>
        <begin position="1"/>
        <end position="14"/>
    </location>
</feature>
<accession>A0AAD5SAQ7</accession>
<dbReference type="InterPro" id="IPR005824">
    <property type="entry name" value="KOW"/>
</dbReference>
<comment type="function">
    <text evidence="11 12">The SPT4-SPT5 complex mediates both activation and inhibition of transcription elongation, and plays a role in pre-mRNA processing. This complex seems to be important for the stability of the RNA polymerase II elongation machinery on the chromatin template but not for the inherent ability of this machinery to translocate down the gene.</text>
</comment>
<dbReference type="SUPFAM" id="SSF50104">
    <property type="entry name" value="Translation proteins SH3-like domain"/>
    <property type="match status" value="2"/>
</dbReference>
<name>A0AAD5SAQ7_9FUNG</name>
<dbReference type="InterPro" id="IPR041975">
    <property type="entry name" value="KOW_Spt5_2"/>
</dbReference>
<dbReference type="InterPro" id="IPR041978">
    <property type="entry name" value="KOW_Spt5_5"/>
</dbReference>
<reference evidence="16" key="1">
    <citation type="submission" date="2020-05" db="EMBL/GenBank/DDBJ databases">
        <title>Phylogenomic resolution of chytrid fungi.</title>
        <authorList>
            <person name="Stajich J.E."/>
            <person name="Amses K."/>
            <person name="Simmons R."/>
            <person name="Seto K."/>
            <person name="Myers J."/>
            <person name="Bonds A."/>
            <person name="Quandt C.A."/>
            <person name="Barry K."/>
            <person name="Liu P."/>
            <person name="Grigoriev I."/>
            <person name="Longcore J.E."/>
            <person name="James T.Y."/>
        </authorList>
    </citation>
    <scope>NUCLEOTIDE SEQUENCE</scope>
    <source>
        <strain evidence="16">JEL0318</strain>
    </source>
</reference>
<feature type="domain" description="KOW" evidence="14">
    <location>
        <begin position="404"/>
        <end position="431"/>
    </location>
</feature>
<dbReference type="InterPro" id="IPR041976">
    <property type="entry name" value="KOW_Spt5_3"/>
</dbReference>
<dbReference type="CDD" id="cd06084">
    <property type="entry name" value="KOW_Spt5_4"/>
    <property type="match status" value="1"/>
</dbReference>
<feature type="compositionally biased region" description="Acidic residues" evidence="13">
    <location>
        <begin position="74"/>
        <end position="95"/>
    </location>
</feature>
<dbReference type="Pfam" id="PF23291">
    <property type="entry name" value="KOW4_SPT5"/>
    <property type="match status" value="1"/>
</dbReference>
<keyword evidence="16" id="KW-0648">Protein biosynthesis</keyword>
<feature type="domain" description="KOW" evidence="14">
    <location>
        <begin position="703"/>
        <end position="730"/>
    </location>
</feature>
<dbReference type="PIRSF" id="PIRSF036945">
    <property type="entry name" value="Spt5"/>
    <property type="match status" value="1"/>
</dbReference>
<evidence type="ECO:0000259" key="15">
    <source>
        <dbReference type="SMART" id="SM01104"/>
    </source>
</evidence>
<keyword evidence="4" id="KW-0678">Repressor</keyword>
<evidence type="ECO:0000256" key="7">
    <source>
        <dbReference type="ARBA" id="ARBA00023015"/>
    </source>
</evidence>
<evidence type="ECO:0000256" key="1">
    <source>
        <dbReference type="ARBA" id="ARBA00004123"/>
    </source>
</evidence>
<evidence type="ECO:0000313" key="17">
    <source>
        <dbReference type="Proteomes" id="UP001212841"/>
    </source>
</evidence>
<dbReference type="Pfam" id="PF23042">
    <property type="entry name" value="KOW1_SPT5"/>
    <property type="match status" value="1"/>
</dbReference>
<dbReference type="InterPro" id="IPR014722">
    <property type="entry name" value="Rib_uL2_dom2"/>
</dbReference>
<comment type="caution">
    <text evidence="16">The sequence shown here is derived from an EMBL/GenBank/DDBJ whole genome shotgun (WGS) entry which is preliminary data.</text>
</comment>
<dbReference type="CDD" id="cd06082">
    <property type="entry name" value="KOW_Spt5_2"/>
    <property type="match status" value="1"/>
</dbReference>
<sequence length="1074" mass="117686">MSDDERESRDRRRDEEEEVDEDEEIDEDEEERDEDEEDEEEEDEDEDEDEEGGGRARKRRRKQKASNPFIETEAAVDTDDEEEEDEDEGYGLDRDEDFDEEVGKTYLDTRAHRELDRRQEEDDSMTNEEVAARLKEKYGRQERARYTSDIGATPHAFLLPAHNEKGQTNLWMAKCKPGKEKDVIFALMGKFDDWRAIGKSPEIHSAFYRDGLQGYIYLEASSSQNITRAIDQVPNLYPNSMKIIPMEEMAACLTIKSKESDIQIGQWVRVKRGVYQGDLGKVQDISEGGDMITVRLIPRFDLDKGPKDQSNKRKKFDARPPQKVVPMEEYKHDMRRDRGGPGLWIFRGEKLDAKGYLEKEFKLSGLDVEGISPSLDELSKFEGASNDGGDTLERLANARLGGAQFTAGETVEVTSGDLMHTTGTVQSVTGTVVTVLADAQWGLRAPFEVEAHTLRKKFKAGDFVRVANGTHKDETGMVVDVQDNIVTVLTDTGRQPVSAMLAVSVIAGANATLQIQVFSKDLRPASDVASSAPAPLSRYQVNDLAIISPTEAGVVLKVEPDQVTILNVFGHVQRVKPGEIRSKRDASKKVVTSGQNGATFTIGDDVSVNDPGMPGVQKKGTVLHIFRIHAFLHSREYVENNGVFVARCNTVVPPRKNVPDRPQYPAYTPTPGYASQGGPGMNGGPRGPGGGRGGPPRGRGGRNQYVGKDVKILKGPWKGYQGIITDCTDKHARVELHTASKLVTIEWDKIFPDAAGVNGGPMNNNYGQAPRYDRGGFTPSGAKTPMHGGRTPMHRSGDGGRTPNPYDGSRTPAWDAGSQTPAVHGSRASAWDLGSKTPGPSNDYESGGRSSAWDASSRTPHRLGTEYSNPYTPSPAGGRDLPYSGFLADSPAPTESPYNASSQFDRPTPQEGPATPYNPNTPGPWSGTPAPGTPYGGSGHPTGDSDMYYGDEFDDEDWIARDIEVEITRSKDGNSFRSGALDRKRAVVTQADQSQSCTIKLLDATGEQIRDVPVANLKLVEPNRKDPVKIVGGQHKGREGFLFSLDGEEAVVKNPQTGDIVVTAMKDVARKVAG</sequence>
<evidence type="ECO:0000313" key="16">
    <source>
        <dbReference type="EMBL" id="KAJ3049133.1"/>
    </source>
</evidence>
<dbReference type="GO" id="GO:0006357">
    <property type="term" value="P:regulation of transcription by RNA polymerase II"/>
    <property type="evidence" value="ECO:0007669"/>
    <property type="project" value="InterPro"/>
</dbReference>
<dbReference type="CDD" id="cd06085">
    <property type="entry name" value="KOW_Spt5_5"/>
    <property type="match status" value="1"/>
</dbReference>
<feature type="domain" description="Spt5 C-terminal" evidence="15">
    <location>
        <begin position="781"/>
        <end position="939"/>
    </location>
</feature>
<feature type="region of interest" description="Disordered" evidence="13">
    <location>
        <begin position="654"/>
        <end position="706"/>
    </location>
</feature>
<dbReference type="CDD" id="cd09888">
    <property type="entry name" value="NGN_Euk"/>
    <property type="match status" value="1"/>
</dbReference>
<organism evidence="16 17">
    <name type="scientific">Rhizophlyctis rosea</name>
    <dbReference type="NCBI Taxonomy" id="64517"/>
    <lineage>
        <taxon>Eukaryota</taxon>
        <taxon>Fungi</taxon>
        <taxon>Fungi incertae sedis</taxon>
        <taxon>Chytridiomycota</taxon>
        <taxon>Chytridiomycota incertae sedis</taxon>
        <taxon>Chytridiomycetes</taxon>
        <taxon>Rhizophlyctidales</taxon>
        <taxon>Rhizophlyctidaceae</taxon>
        <taxon>Rhizophlyctis</taxon>
    </lineage>
</organism>
<dbReference type="CDD" id="cd06083">
    <property type="entry name" value="KOW_Spt5_3"/>
    <property type="match status" value="1"/>
</dbReference>
<evidence type="ECO:0000256" key="6">
    <source>
        <dbReference type="ARBA" id="ARBA00022737"/>
    </source>
</evidence>
<protein>
    <recommendedName>
        <fullName evidence="3 12">Transcription elongation factor SPT5</fullName>
    </recommendedName>
</protein>
<feature type="region of interest" description="Disordered" evidence="13">
    <location>
        <begin position="1"/>
        <end position="95"/>
    </location>
</feature>
<evidence type="ECO:0000256" key="8">
    <source>
        <dbReference type="ARBA" id="ARBA00023159"/>
    </source>
</evidence>
<evidence type="ECO:0000256" key="12">
    <source>
        <dbReference type="PIRNR" id="PIRNR036945"/>
    </source>
</evidence>
<dbReference type="InterPro" id="IPR005100">
    <property type="entry name" value="NGN-domain"/>
</dbReference>
<feature type="compositionally biased region" description="Acidic residues" evidence="13">
    <location>
        <begin position="15"/>
        <end position="51"/>
    </location>
</feature>
<dbReference type="InterPro" id="IPR036735">
    <property type="entry name" value="NGN_dom_sf"/>
</dbReference>
<dbReference type="Pfam" id="PF03439">
    <property type="entry name" value="Spt5-NGN"/>
    <property type="match status" value="1"/>
</dbReference>
<keyword evidence="16" id="KW-0251">Elongation factor</keyword>
<evidence type="ECO:0000256" key="4">
    <source>
        <dbReference type="ARBA" id="ARBA00022491"/>
    </source>
</evidence>
<dbReference type="EMBL" id="JADGJD010000690">
    <property type="protein sequence ID" value="KAJ3049133.1"/>
    <property type="molecule type" value="Genomic_DNA"/>
</dbReference>
<dbReference type="Proteomes" id="UP001212841">
    <property type="component" value="Unassembled WGS sequence"/>
</dbReference>
<dbReference type="InterPro" id="IPR041977">
    <property type="entry name" value="KOW_Spt5_4"/>
</dbReference>
<evidence type="ECO:0000256" key="5">
    <source>
        <dbReference type="ARBA" id="ARBA00022553"/>
    </source>
</evidence>
<feature type="compositionally biased region" description="Gly residues" evidence="13">
    <location>
        <begin position="675"/>
        <end position="698"/>
    </location>
</feature>
<dbReference type="InterPro" id="IPR039659">
    <property type="entry name" value="SPT5"/>
</dbReference>
<dbReference type="Gene3D" id="3.30.70.940">
    <property type="entry name" value="NusG, N-terminal domain"/>
    <property type="match status" value="1"/>
</dbReference>
<feature type="domain" description="KOW" evidence="14">
    <location>
        <begin position="457"/>
        <end position="484"/>
    </location>
</feature>
<comment type="similarity">
    <text evidence="2 12">Belongs to the SPT5 family.</text>
</comment>
<dbReference type="Pfam" id="PF23290">
    <property type="entry name" value="KOW5_SPT5"/>
    <property type="match status" value="1"/>
</dbReference>
<keyword evidence="10 12" id="KW-0539">Nucleus</keyword>
<dbReference type="Pfam" id="PF23037">
    <property type="entry name" value="KOWx_SPT5"/>
    <property type="match status" value="1"/>
</dbReference>
<feature type="compositionally biased region" description="Basic residues" evidence="13">
    <location>
        <begin position="55"/>
        <end position="64"/>
    </location>
</feature>
<feature type="domain" description="KOW" evidence="14">
    <location>
        <begin position="261"/>
        <end position="288"/>
    </location>
</feature>
<dbReference type="GO" id="GO:0032784">
    <property type="term" value="P:regulation of DNA-templated transcription elongation"/>
    <property type="evidence" value="ECO:0007669"/>
    <property type="project" value="InterPro"/>
</dbReference>
<evidence type="ECO:0000256" key="9">
    <source>
        <dbReference type="ARBA" id="ARBA00023163"/>
    </source>
</evidence>
<dbReference type="SMART" id="SM00739">
    <property type="entry name" value="KOW"/>
    <property type="match status" value="5"/>
</dbReference>
<feature type="domain" description="KOW" evidence="14">
    <location>
        <begin position="1021"/>
        <end position="1048"/>
    </location>
</feature>
<keyword evidence="8" id="KW-0010">Activator</keyword>
<feature type="compositionally biased region" description="Polar residues" evidence="13">
    <location>
        <begin position="896"/>
        <end position="905"/>
    </location>
</feature>
<evidence type="ECO:0000256" key="11">
    <source>
        <dbReference type="ARBA" id="ARBA00024691"/>
    </source>
</evidence>
<dbReference type="InterPro" id="IPR017071">
    <property type="entry name" value="TF_Spt5_eukaryote"/>
</dbReference>